<comment type="cofactor">
    <cofactor evidence="11">
        <name>Zn(2+)</name>
        <dbReference type="ChEBI" id="CHEBI:29105"/>
    </cofactor>
    <text evidence="11">Binds 1 zinc ion per subunit.</text>
</comment>
<evidence type="ECO:0000256" key="10">
    <source>
        <dbReference type="ARBA" id="ARBA00023136"/>
    </source>
</evidence>
<dbReference type="InterPro" id="IPR001915">
    <property type="entry name" value="Peptidase_M48"/>
</dbReference>
<evidence type="ECO:0000256" key="5">
    <source>
        <dbReference type="ARBA" id="ARBA00022723"/>
    </source>
</evidence>
<feature type="transmembrane region" description="Helical" evidence="12">
    <location>
        <begin position="49"/>
        <end position="77"/>
    </location>
</feature>
<feature type="transmembrane region" description="Helical" evidence="12">
    <location>
        <begin position="149"/>
        <end position="169"/>
    </location>
</feature>
<feature type="transmembrane region" description="Helical" evidence="12">
    <location>
        <begin position="97"/>
        <end position="116"/>
    </location>
</feature>
<evidence type="ECO:0000313" key="15">
    <source>
        <dbReference type="Proteomes" id="UP000295573"/>
    </source>
</evidence>
<protein>
    <submittedName>
        <fullName evidence="14">Zn-dependent protease with chaperone function</fullName>
    </submittedName>
</protein>
<comment type="similarity">
    <text evidence="11">Belongs to the peptidase M48 family.</text>
</comment>
<feature type="transmembrane region" description="Helical" evidence="12">
    <location>
        <begin position="123"/>
        <end position="143"/>
    </location>
</feature>
<keyword evidence="15" id="KW-1185">Reference proteome</keyword>
<keyword evidence="10 12" id="KW-0472">Membrane</keyword>
<organism evidence="14 15">
    <name type="scientific">Kribbella antiqua</name>
    <dbReference type="NCBI Taxonomy" id="2512217"/>
    <lineage>
        <taxon>Bacteria</taxon>
        <taxon>Bacillati</taxon>
        <taxon>Actinomycetota</taxon>
        <taxon>Actinomycetes</taxon>
        <taxon>Propionibacteriales</taxon>
        <taxon>Kribbellaceae</taxon>
        <taxon>Kribbella</taxon>
    </lineage>
</organism>
<proteinExistence type="inferred from homology"/>
<keyword evidence="8 12" id="KW-1133">Transmembrane helix</keyword>
<keyword evidence="2" id="KW-1003">Cell membrane</keyword>
<keyword evidence="3 11" id="KW-0645">Protease</keyword>
<keyword evidence="7 11" id="KW-0862">Zinc</keyword>
<dbReference type="GO" id="GO:0005886">
    <property type="term" value="C:plasma membrane"/>
    <property type="evidence" value="ECO:0007669"/>
    <property type="project" value="UniProtKB-SubCell"/>
</dbReference>
<comment type="subcellular location">
    <subcellularLocation>
        <location evidence="1">Cell membrane</location>
        <topology evidence="1">Multi-pass membrane protein</topology>
    </subcellularLocation>
</comment>
<feature type="transmembrane region" description="Helical" evidence="12">
    <location>
        <begin position="265"/>
        <end position="284"/>
    </location>
</feature>
<evidence type="ECO:0000256" key="1">
    <source>
        <dbReference type="ARBA" id="ARBA00004651"/>
    </source>
</evidence>
<dbReference type="PANTHER" id="PTHR43221:SF1">
    <property type="entry name" value="PROTEASE HTPX"/>
    <property type="match status" value="1"/>
</dbReference>
<dbReference type="GO" id="GO:0006508">
    <property type="term" value="P:proteolysis"/>
    <property type="evidence" value="ECO:0007669"/>
    <property type="project" value="UniProtKB-KW"/>
</dbReference>
<evidence type="ECO:0000259" key="13">
    <source>
        <dbReference type="Pfam" id="PF01435"/>
    </source>
</evidence>
<evidence type="ECO:0000256" key="7">
    <source>
        <dbReference type="ARBA" id="ARBA00022833"/>
    </source>
</evidence>
<evidence type="ECO:0000313" key="14">
    <source>
        <dbReference type="EMBL" id="TCO47794.1"/>
    </source>
</evidence>
<reference evidence="14 15" key="1">
    <citation type="journal article" date="2015" name="Stand. Genomic Sci.">
        <title>Genomic Encyclopedia of Bacterial and Archaeal Type Strains, Phase III: the genomes of soil and plant-associated and newly described type strains.</title>
        <authorList>
            <person name="Whitman W.B."/>
            <person name="Woyke T."/>
            <person name="Klenk H.P."/>
            <person name="Zhou Y."/>
            <person name="Lilburn T.G."/>
            <person name="Beck B.J."/>
            <person name="De Vos P."/>
            <person name="Vandamme P."/>
            <person name="Eisen J.A."/>
            <person name="Garrity G."/>
            <person name="Hugenholtz P."/>
            <person name="Kyrpides N.C."/>
        </authorList>
    </citation>
    <scope>NUCLEOTIDE SEQUENCE [LARGE SCALE GENOMIC DNA]</scope>
    <source>
        <strain evidence="14 15">VKM Ac-2541</strain>
    </source>
</reference>
<evidence type="ECO:0000256" key="4">
    <source>
        <dbReference type="ARBA" id="ARBA00022692"/>
    </source>
</evidence>
<dbReference type="InterPro" id="IPR050083">
    <property type="entry name" value="HtpX_protease"/>
</dbReference>
<keyword evidence="4 12" id="KW-0812">Transmembrane</keyword>
<dbReference type="AlphaFoldDB" id="A0A4R2IRH0"/>
<evidence type="ECO:0000256" key="11">
    <source>
        <dbReference type="RuleBase" id="RU003983"/>
    </source>
</evidence>
<evidence type="ECO:0000256" key="2">
    <source>
        <dbReference type="ARBA" id="ARBA00022475"/>
    </source>
</evidence>
<evidence type="ECO:0000256" key="6">
    <source>
        <dbReference type="ARBA" id="ARBA00022801"/>
    </source>
</evidence>
<evidence type="ECO:0000256" key="3">
    <source>
        <dbReference type="ARBA" id="ARBA00022670"/>
    </source>
</evidence>
<keyword evidence="5" id="KW-0479">Metal-binding</keyword>
<evidence type="ECO:0000256" key="12">
    <source>
        <dbReference type="SAM" id="Phobius"/>
    </source>
</evidence>
<dbReference type="Gene3D" id="3.30.2010.10">
    <property type="entry name" value="Metalloproteases ('zincins'), catalytic domain"/>
    <property type="match status" value="1"/>
</dbReference>
<dbReference type="Pfam" id="PF01435">
    <property type="entry name" value="Peptidase_M48"/>
    <property type="match status" value="1"/>
</dbReference>
<dbReference type="GO" id="GO:0046872">
    <property type="term" value="F:metal ion binding"/>
    <property type="evidence" value="ECO:0007669"/>
    <property type="project" value="UniProtKB-KW"/>
</dbReference>
<dbReference type="EMBL" id="SLWR01000005">
    <property type="protein sequence ID" value="TCO47794.1"/>
    <property type="molecule type" value="Genomic_DNA"/>
</dbReference>
<name>A0A4R2IRH0_9ACTN</name>
<evidence type="ECO:0000256" key="8">
    <source>
        <dbReference type="ARBA" id="ARBA00022989"/>
    </source>
</evidence>
<accession>A0A4R2IRH0</accession>
<keyword evidence="9 11" id="KW-0482">Metalloprotease</keyword>
<feature type="domain" description="Peptidase M48" evidence="13">
    <location>
        <begin position="193"/>
        <end position="376"/>
    </location>
</feature>
<dbReference type="PANTHER" id="PTHR43221">
    <property type="entry name" value="PROTEASE HTPX"/>
    <property type="match status" value="1"/>
</dbReference>
<dbReference type="Proteomes" id="UP000295573">
    <property type="component" value="Unassembled WGS sequence"/>
</dbReference>
<evidence type="ECO:0000256" key="9">
    <source>
        <dbReference type="ARBA" id="ARBA00023049"/>
    </source>
</evidence>
<keyword evidence="6 11" id="KW-0378">Hydrolase</keyword>
<gene>
    <name evidence="14" type="ORF">EV646_105351</name>
</gene>
<dbReference type="RefSeq" id="WP_241996086.1">
    <property type="nucleotide sequence ID" value="NZ_SLWR01000005.1"/>
</dbReference>
<sequence length="404" mass="43299">MTAPQAGSEVPDRLKTGLRRAFSRPPGYRNVFVWLVTGMLRNRRGLVGALLAAWFNLPLAVLLGGIGLVVGGVAGYIGGAIGGNSTADSWFSDVPVLGSMLSSALLQSGGILGLLVGAGAGALGGFLFGLLVPWIAVAAVSPFEGLGRFLAQLVVAFLCGALYTLYGIATESWTLRISGARKPSRRETALIGPILEDCANRMGLTSTPPLLMLDDREPNAYAATRHIMVTKGFLDEFDYAREPLAGVLCHELTHWRNADAVSSHFIRGVALPLYITYNICSWLLQITRGTAQFIVMMMTWPVTVSIKYGVMPMQASGSRAAEYLADQGAVYAGYRDGLRQVLARFRGSFDGARNGWEESVLSTHPPSELRLEAIEEPGVEYPLPDADNPAVPMPVIVTSSLARD</sequence>
<dbReference type="GO" id="GO:0004222">
    <property type="term" value="F:metalloendopeptidase activity"/>
    <property type="evidence" value="ECO:0007669"/>
    <property type="project" value="InterPro"/>
</dbReference>
<comment type="caution">
    <text evidence="14">The sequence shown here is derived from an EMBL/GenBank/DDBJ whole genome shotgun (WGS) entry which is preliminary data.</text>
</comment>